<organism evidence="6 7">
    <name type="scientific">Acetobacterium tundrae</name>
    <dbReference type="NCBI Taxonomy" id="132932"/>
    <lineage>
        <taxon>Bacteria</taxon>
        <taxon>Bacillati</taxon>
        <taxon>Bacillota</taxon>
        <taxon>Clostridia</taxon>
        <taxon>Eubacteriales</taxon>
        <taxon>Eubacteriaceae</taxon>
        <taxon>Acetobacterium</taxon>
    </lineage>
</organism>
<dbReference type="Proteomes" id="UP000653358">
    <property type="component" value="Unassembled WGS sequence"/>
</dbReference>
<keyword evidence="1 5" id="KW-0032">Aminotransferase</keyword>
<dbReference type="SUPFAM" id="SSF53383">
    <property type="entry name" value="PLP-dependent transferases"/>
    <property type="match status" value="1"/>
</dbReference>
<comment type="subunit">
    <text evidence="5">Homodimer.</text>
</comment>
<evidence type="ECO:0000256" key="2">
    <source>
        <dbReference type="ARBA" id="ARBA00022605"/>
    </source>
</evidence>
<comment type="similarity">
    <text evidence="5">Belongs to the class-III pyridoxal-phosphate-dependent aminotransferase family. ArgD subfamily.</text>
</comment>
<evidence type="ECO:0000256" key="3">
    <source>
        <dbReference type="ARBA" id="ARBA00022679"/>
    </source>
</evidence>
<evidence type="ECO:0000256" key="1">
    <source>
        <dbReference type="ARBA" id="ARBA00022576"/>
    </source>
</evidence>
<dbReference type="Gene3D" id="3.40.640.10">
    <property type="entry name" value="Type I PLP-dependent aspartate aminotransferase-like (Major domain)"/>
    <property type="match status" value="1"/>
</dbReference>
<reference evidence="6 7" key="1">
    <citation type="journal article" date="2020" name="mSystems">
        <title>Defining Genomic and Predicted Metabolic Features of the Acetobacterium Genus.</title>
        <authorList>
            <person name="Ross D.E."/>
            <person name="Marshall C.W."/>
            <person name="Gulliver D."/>
            <person name="May H.D."/>
            <person name="Norman R.S."/>
        </authorList>
    </citation>
    <scope>NUCLEOTIDE SEQUENCE [LARGE SCALE GENOMIC DNA]</scope>
    <source>
        <strain evidence="6 7">DSM 9173</strain>
    </source>
</reference>
<comment type="cofactor">
    <cofactor evidence="5">
        <name>pyridoxal 5'-phosphate</name>
        <dbReference type="ChEBI" id="CHEBI:597326"/>
    </cofactor>
    <text evidence="5">Binds 1 pyridoxal phosphate per subunit.</text>
</comment>
<dbReference type="NCBIfam" id="NF002874">
    <property type="entry name" value="PRK03244.1"/>
    <property type="match status" value="1"/>
</dbReference>
<gene>
    <name evidence="5" type="primary">argD</name>
    <name evidence="6" type="ORF">GH807_14300</name>
</gene>
<keyword evidence="5" id="KW-0055">Arginine biosynthesis</keyword>
<keyword evidence="4 5" id="KW-0663">Pyridoxal phosphate</keyword>
<comment type="miscellaneous">
    <text evidence="5">May also have succinyldiaminopimelate aminotransferase activity, thus carrying out the corresponding step in lysine biosynthesis.</text>
</comment>
<dbReference type="PROSITE" id="PS00600">
    <property type="entry name" value="AA_TRANSFER_CLASS_3"/>
    <property type="match status" value="1"/>
</dbReference>
<feature type="binding site" evidence="5">
    <location>
        <position position="138"/>
    </location>
    <ligand>
        <name>N(2)-acetyl-L-ornithine</name>
        <dbReference type="ChEBI" id="CHEBI:57805"/>
    </ligand>
</feature>
<evidence type="ECO:0000256" key="5">
    <source>
        <dbReference type="HAMAP-Rule" id="MF_01107"/>
    </source>
</evidence>
<dbReference type="InterPro" id="IPR015424">
    <property type="entry name" value="PyrdxlP-dep_Trfase"/>
</dbReference>
<dbReference type="EMBL" id="WJBB01000022">
    <property type="protein sequence ID" value="MBC3798204.1"/>
    <property type="molecule type" value="Genomic_DNA"/>
</dbReference>
<keyword evidence="7" id="KW-1185">Reference proteome</keyword>
<keyword evidence="3 5" id="KW-0808">Transferase</keyword>
<evidence type="ECO:0000256" key="4">
    <source>
        <dbReference type="ARBA" id="ARBA00022898"/>
    </source>
</evidence>
<feature type="binding site" evidence="5">
    <location>
        <position position="278"/>
    </location>
    <ligand>
        <name>pyridoxal 5'-phosphate</name>
        <dbReference type="ChEBI" id="CHEBI:597326"/>
    </ligand>
</feature>
<sequence length="390" mass="42363">MDLITRGNNVIMETYKRFPLVFDKGQGCVLTDINGKEYLDFMGGIAVNALGYAHPGLIDAMKTQMEKLVHVSNLYWTEPGIELAELLTKESGLDKVFFCNSGTEACEAALKLCRIYGKLKKHPDAVEIIAMDQSFHGRTYGAISATGQKKYQANLEPLLPEIYHVPFNDIEALKAQINPNTCGIILEPIQGEGGIHPADPEYLKEVRKICDKENIVLIFDEVQTGIGRSGKLFAYQQYGVVPDVVTMAKGLGGGVPIGGIIAKNHVAEVFTPGTHAATFGGNPFVCATGKYVIETLTAPGFFESVTEKGNYLKSKLEALKKEHPSIKDVRGMGLMIGAEVDDDLGVIVAKAMDKGLLVITAGSNAIRFVPPLIITKKQIDQAVQIFSECL</sequence>
<comment type="catalytic activity">
    <reaction evidence="5">
        <text>N(2)-acetyl-L-ornithine + 2-oxoglutarate = N-acetyl-L-glutamate 5-semialdehyde + L-glutamate</text>
        <dbReference type="Rhea" id="RHEA:18049"/>
        <dbReference type="ChEBI" id="CHEBI:16810"/>
        <dbReference type="ChEBI" id="CHEBI:29123"/>
        <dbReference type="ChEBI" id="CHEBI:29985"/>
        <dbReference type="ChEBI" id="CHEBI:57805"/>
        <dbReference type="EC" id="2.6.1.11"/>
    </reaction>
</comment>
<evidence type="ECO:0000313" key="7">
    <source>
        <dbReference type="Proteomes" id="UP000653358"/>
    </source>
</evidence>
<dbReference type="HAMAP" id="MF_01107">
    <property type="entry name" value="ArgD_aminotrans_3"/>
    <property type="match status" value="1"/>
</dbReference>
<feature type="binding site" evidence="5">
    <location>
        <position position="135"/>
    </location>
    <ligand>
        <name>pyridoxal 5'-phosphate</name>
        <dbReference type="ChEBI" id="CHEBI:597326"/>
    </ligand>
</feature>
<name>A0ABR6WNX6_9FIRM</name>
<dbReference type="InterPro" id="IPR015421">
    <property type="entry name" value="PyrdxlP-dep_Trfase_major"/>
</dbReference>
<evidence type="ECO:0000313" key="6">
    <source>
        <dbReference type="EMBL" id="MBC3798204.1"/>
    </source>
</evidence>
<dbReference type="EC" id="2.6.1.11" evidence="5"/>
<comment type="caution">
    <text evidence="5">Lacks conserved residue(s) required for the propagation of feature annotation.</text>
</comment>
<comment type="caution">
    <text evidence="6">The sequence shown here is derived from an EMBL/GenBank/DDBJ whole genome shotgun (WGS) entry which is preliminary data.</text>
</comment>
<proteinExistence type="inferred from homology"/>
<comment type="subcellular location">
    <subcellularLocation>
        <location evidence="5">Cytoplasm</location>
    </subcellularLocation>
</comment>
<dbReference type="RefSeq" id="WP_148603559.1">
    <property type="nucleotide sequence ID" value="NZ_RXYB01000009.1"/>
</dbReference>
<feature type="binding site" evidence="5">
    <location>
        <begin position="220"/>
        <end position="223"/>
    </location>
    <ligand>
        <name>pyridoxal 5'-phosphate</name>
        <dbReference type="ChEBI" id="CHEBI:597326"/>
    </ligand>
</feature>
<dbReference type="PANTHER" id="PTHR11986">
    <property type="entry name" value="AMINOTRANSFERASE CLASS III"/>
    <property type="match status" value="1"/>
</dbReference>
<dbReference type="InterPro" id="IPR004636">
    <property type="entry name" value="AcOrn/SuccOrn_fam"/>
</dbReference>
<feature type="modified residue" description="N6-(pyridoxal phosphate)lysine" evidence="5">
    <location>
        <position position="249"/>
    </location>
</feature>
<dbReference type="PANTHER" id="PTHR11986:SF79">
    <property type="entry name" value="ACETYLORNITHINE AMINOTRANSFERASE, MITOCHONDRIAL"/>
    <property type="match status" value="1"/>
</dbReference>
<dbReference type="InterPro" id="IPR050103">
    <property type="entry name" value="Class-III_PLP-dep_AT"/>
</dbReference>
<dbReference type="Gene3D" id="3.90.1150.10">
    <property type="entry name" value="Aspartate Aminotransferase, domain 1"/>
    <property type="match status" value="1"/>
</dbReference>
<dbReference type="NCBIfam" id="NF002325">
    <property type="entry name" value="PRK01278.1"/>
    <property type="match status" value="1"/>
</dbReference>
<dbReference type="NCBIfam" id="TIGR00707">
    <property type="entry name" value="argD"/>
    <property type="match status" value="1"/>
</dbReference>
<protein>
    <recommendedName>
        <fullName evidence="5">Acetylornithine aminotransferase</fullName>
        <shortName evidence="5">ACOAT</shortName>
        <ecNumber evidence="5">2.6.1.11</ecNumber>
    </recommendedName>
</protein>
<keyword evidence="5" id="KW-0963">Cytoplasm</keyword>
<dbReference type="PIRSF" id="PIRSF000521">
    <property type="entry name" value="Transaminase_4ab_Lys_Orn"/>
    <property type="match status" value="1"/>
</dbReference>
<dbReference type="InterPro" id="IPR015422">
    <property type="entry name" value="PyrdxlP-dep_Trfase_small"/>
</dbReference>
<feature type="binding site" evidence="5">
    <location>
        <begin position="102"/>
        <end position="103"/>
    </location>
    <ligand>
        <name>pyridoxal 5'-phosphate</name>
        <dbReference type="ChEBI" id="CHEBI:597326"/>
    </ligand>
</feature>
<keyword evidence="2 5" id="KW-0028">Amino-acid biosynthesis</keyword>
<accession>A0ABR6WNX6</accession>
<dbReference type="InterPro" id="IPR005814">
    <property type="entry name" value="Aminotrans_3"/>
</dbReference>
<dbReference type="InterPro" id="IPR049704">
    <property type="entry name" value="Aminotrans_3_PPA_site"/>
</dbReference>
<dbReference type="CDD" id="cd00610">
    <property type="entry name" value="OAT_like"/>
    <property type="match status" value="1"/>
</dbReference>
<dbReference type="Pfam" id="PF00202">
    <property type="entry name" value="Aminotran_3"/>
    <property type="match status" value="1"/>
</dbReference>
<comment type="pathway">
    <text evidence="5">Amino-acid biosynthesis; L-arginine biosynthesis; N(2)-acetyl-L-ornithine from L-glutamate: step 4/4.</text>
</comment>
<dbReference type="GO" id="GO:0003992">
    <property type="term" value="F:N2-acetyl-L-ornithine:2-oxoglutarate 5-aminotransferase activity"/>
    <property type="evidence" value="ECO:0007669"/>
    <property type="project" value="UniProtKB-EC"/>
</dbReference>